<evidence type="ECO:0000256" key="2">
    <source>
        <dbReference type="ARBA" id="ARBA00022679"/>
    </source>
</evidence>
<comment type="similarity">
    <text evidence="1">Belongs to the 1-acyl-sn-glycerol-3-phosphate acyltransferase family.</text>
</comment>
<evidence type="ECO:0000256" key="3">
    <source>
        <dbReference type="ARBA" id="ARBA00023315"/>
    </source>
</evidence>
<dbReference type="PANTHER" id="PTHR10983:SF16">
    <property type="entry name" value="LYSOCARDIOLIPIN ACYLTRANSFERASE 1"/>
    <property type="match status" value="1"/>
</dbReference>
<feature type="signal peptide" evidence="5">
    <location>
        <begin position="1"/>
        <end position="24"/>
    </location>
</feature>
<organism evidence="7 8">
    <name type="scientific">Mytilus coruscus</name>
    <name type="common">Sea mussel</name>
    <dbReference type="NCBI Taxonomy" id="42192"/>
    <lineage>
        <taxon>Eukaryota</taxon>
        <taxon>Metazoa</taxon>
        <taxon>Spiralia</taxon>
        <taxon>Lophotrochozoa</taxon>
        <taxon>Mollusca</taxon>
        <taxon>Bivalvia</taxon>
        <taxon>Autobranchia</taxon>
        <taxon>Pteriomorphia</taxon>
        <taxon>Mytilida</taxon>
        <taxon>Mytiloidea</taxon>
        <taxon>Mytilidae</taxon>
        <taxon>Mytilinae</taxon>
        <taxon>Mytilus</taxon>
    </lineage>
</organism>
<evidence type="ECO:0000256" key="4">
    <source>
        <dbReference type="SAM" id="Phobius"/>
    </source>
</evidence>
<dbReference type="EC" id="2.3.1.51" evidence="7"/>
<dbReference type="GO" id="GO:0005783">
    <property type="term" value="C:endoplasmic reticulum"/>
    <property type="evidence" value="ECO:0007669"/>
    <property type="project" value="TreeGrafter"/>
</dbReference>
<dbReference type="AlphaFoldDB" id="A0A6J8B3N4"/>
<dbReference type="InterPro" id="IPR032098">
    <property type="entry name" value="Acyltransf_C"/>
</dbReference>
<keyword evidence="2 7" id="KW-0808">Transferase</keyword>
<dbReference type="SUPFAM" id="SSF69593">
    <property type="entry name" value="Glycerol-3-phosphate (1)-acyltransferase"/>
    <property type="match status" value="1"/>
</dbReference>
<dbReference type="Pfam" id="PF01553">
    <property type="entry name" value="Acyltransferase"/>
    <property type="match status" value="1"/>
</dbReference>
<dbReference type="SMART" id="SM00563">
    <property type="entry name" value="PlsC"/>
    <property type="match status" value="1"/>
</dbReference>
<dbReference type="GO" id="GO:0036149">
    <property type="term" value="P:phosphatidylinositol acyl-chain remodeling"/>
    <property type="evidence" value="ECO:0007669"/>
    <property type="project" value="TreeGrafter"/>
</dbReference>
<keyword evidence="4" id="KW-1133">Transmembrane helix</keyword>
<evidence type="ECO:0000256" key="1">
    <source>
        <dbReference type="ARBA" id="ARBA00008655"/>
    </source>
</evidence>
<reference evidence="7 8" key="1">
    <citation type="submission" date="2020-06" db="EMBL/GenBank/DDBJ databases">
        <authorList>
            <person name="Li R."/>
            <person name="Bekaert M."/>
        </authorList>
    </citation>
    <scope>NUCLEOTIDE SEQUENCE [LARGE SCALE GENOMIC DNA]</scope>
    <source>
        <strain evidence="8">wild</strain>
    </source>
</reference>
<keyword evidence="3 7" id="KW-0012">Acyltransferase</keyword>
<feature type="transmembrane region" description="Helical" evidence="4">
    <location>
        <begin position="289"/>
        <end position="311"/>
    </location>
</feature>
<proteinExistence type="inferred from homology"/>
<evidence type="ECO:0000313" key="7">
    <source>
        <dbReference type="EMBL" id="CAC5378455.1"/>
    </source>
</evidence>
<dbReference type="CDD" id="cd07990">
    <property type="entry name" value="LPLAT_LCLAT1-like"/>
    <property type="match status" value="1"/>
</dbReference>
<dbReference type="Proteomes" id="UP000507470">
    <property type="component" value="Unassembled WGS sequence"/>
</dbReference>
<dbReference type="OrthoDB" id="186786at2759"/>
<evidence type="ECO:0000256" key="5">
    <source>
        <dbReference type="SAM" id="SignalP"/>
    </source>
</evidence>
<keyword evidence="4" id="KW-0812">Transmembrane</keyword>
<keyword evidence="4" id="KW-0472">Membrane</keyword>
<dbReference type="EMBL" id="CACVKT020002575">
    <property type="protein sequence ID" value="CAC5378455.1"/>
    <property type="molecule type" value="Genomic_DNA"/>
</dbReference>
<dbReference type="Pfam" id="PF16076">
    <property type="entry name" value="Acyltransf_C"/>
    <property type="match status" value="1"/>
</dbReference>
<dbReference type="EC" id="2.3.1.-" evidence="7"/>
<evidence type="ECO:0000313" key="8">
    <source>
        <dbReference type="Proteomes" id="UP000507470"/>
    </source>
</evidence>
<dbReference type="PANTHER" id="PTHR10983">
    <property type="entry name" value="1-ACYLGLYCEROL-3-PHOSPHATE ACYLTRANSFERASE-RELATED"/>
    <property type="match status" value="1"/>
</dbReference>
<protein>
    <submittedName>
        <fullName evidence="7">LCLAT1</fullName>
        <ecNumber evidence="7">2.3.1.-</ecNumber>
        <ecNumber evidence="7">2.3.1.51</ecNumber>
    </submittedName>
</protein>
<gene>
    <name evidence="7" type="ORF">MCOR_14657</name>
</gene>
<sequence>MDQMIWLWQLYAVFLYERICGVKAVITGDVVYDDECELIIMNHRTRFDWLFVFSYQIRCGSLRHFKISLKEILKNVPGPGWAMQCAGYLFLHRNWEHDKSTISKCFMYFKKLNYKPQILLFPEGTDLTPRTKAKSDKFAQDNGVEPYKYVLHPRTRGFKYFVEQMRDVNLFDSIIDVTVGYPVNIPQNESDILKGDFPKEVHFYIKRHKALDIPLSEENVDIWCQKVWKEKEERLKKFYQDKKFDVKDNKIQLKDESEIQSLFKFANIFWSIFQISTFILLIYAPIIRWFALLSISIFVFISKFGGIQVLLDCELENAKHYM</sequence>
<keyword evidence="8" id="KW-1185">Reference proteome</keyword>
<keyword evidence="5" id="KW-0732">Signal</keyword>
<dbReference type="InterPro" id="IPR002123">
    <property type="entry name" value="Plipid/glycerol_acylTrfase"/>
</dbReference>
<feature type="chain" id="PRO_5027014129" evidence="5">
    <location>
        <begin position="25"/>
        <end position="322"/>
    </location>
</feature>
<name>A0A6J8B3N4_MYTCO</name>
<accession>A0A6J8B3N4</accession>
<feature type="transmembrane region" description="Helical" evidence="4">
    <location>
        <begin position="262"/>
        <end position="283"/>
    </location>
</feature>
<evidence type="ECO:0000259" key="6">
    <source>
        <dbReference type="SMART" id="SM00563"/>
    </source>
</evidence>
<dbReference type="GO" id="GO:0003841">
    <property type="term" value="F:1-acylglycerol-3-phosphate O-acyltransferase activity"/>
    <property type="evidence" value="ECO:0007669"/>
    <property type="project" value="UniProtKB-EC"/>
</dbReference>
<feature type="domain" description="Phospholipid/glycerol acyltransferase" evidence="6">
    <location>
        <begin position="37"/>
        <end position="159"/>
    </location>
</feature>